<comment type="caution">
    <text evidence="9">The sequence shown here is derived from an EMBL/GenBank/DDBJ whole genome shotgun (WGS) entry which is preliminary data.</text>
</comment>
<evidence type="ECO:0000313" key="9">
    <source>
        <dbReference type="EMBL" id="KNZ44972.1"/>
    </source>
</evidence>
<feature type="compositionally biased region" description="Pro residues" evidence="8">
    <location>
        <begin position="22"/>
        <end position="33"/>
    </location>
</feature>
<keyword evidence="4 7" id="KW-0686">Riboflavin biosynthesis</keyword>
<keyword evidence="10" id="KW-1185">Reference proteome</keyword>
<name>A0A0L6U9L2_9BASI</name>
<dbReference type="UniPathway" id="UPA00275">
    <property type="reaction ID" value="UER00404"/>
</dbReference>
<evidence type="ECO:0000256" key="2">
    <source>
        <dbReference type="ARBA" id="ARBA00007424"/>
    </source>
</evidence>
<dbReference type="GO" id="GO:0000906">
    <property type="term" value="F:6,7-dimethyl-8-ribityllumazine synthase activity"/>
    <property type="evidence" value="ECO:0007669"/>
    <property type="project" value="UniProtKB-EC"/>
</dbReference>
<comment type="catalytic activity">
    <reaction evidence="6 7">
        <text>(2S)-2-hydroxy-3-oxobutyl phosphate + 5-amino-6-(D-ribitylamino)uracil = 6,7-dimethyl-8-(1-D-ribityl)lumazine + phosphate + 2 H2O + H(+)</text>
        <dbReference type="Rhea" id="RHEA:26152"/>
        <dbReference type="ChEBI" id="CHEBI:15377"/>
        <dbReference type="ChEBI" id="CHEBI:15378"/>
        <dbReference type="ChEBI" id="CHEBI:15934"/>
        <dbReference type="ChEBI" id="CHEBI:43474"/>
        <dbReference type="ChEBI" id="CHEBI:58201"/>
        <dbReference type="ChEBI" id="CHEBI:58830"/>
        <dbReference type="EC" id="2.5.1.78"/>
    </reaction>
</comment>
<dbReference type="NCBIfam" id="TIGR00114">
    <property type="entry name" value="lumazine-synth"/>
    <property type="match status" value="1"/>
</dbReference>
<dbReference type="InterPro" id="IPR034964">
    <property type="entry name" value="LS"/>
</dbReference>
<gene>
    <name evidence="9" type="primary">ribH</name>
    <name evidence="9" type="ORF">VP01_861g3</name>
</gene>
<dbReference type="OrthoDB" id="2965at2759"/>
<dbReference type="PANTHER" id="PTHR21058">
    <property type="entry name" value="6,7-DIMETHYL-8-RIBITYLLUMAZINE SYNTHASE DMRL SYNTHASE LUMAZINE SYNTHASE"/>
    <property type="match status" value="1"/>
</dbReference>
<comment type="similarity">
    <text evidence="2 7">Belongs to the DMRL synthase family.</text>
</comment>
<comment type="function">
    <text evidence="7">Catalyzes the formation of 6,7-dimethyl-8-ribityllumazine by condensation of 5-amino-6-(D-ribitylamino)uracil with 3,4-dihydroxy-2-butanone 4-phosphate. This is the penultimate step in the biosynthesis of riboflavin.</text>
</comment>
<dbReference type="HAMAP" id="MF_00178">
    <property type="entry name" value="Lumazine_synth"/>
    <property type="match status" value="1"/>
</dbReference>
<dbReference type="InterPro" id="IPR036467">
    <property type="entry name" value="LS/RS_sf"/>
</dbReference>
<accession>A0A0L6U9L2</accession>
<dbReference type="GO" id="GO:0005758">
    <property type="term" value="C:mitochondrial intermembrane space"/>
    <property type="evidence" value="ECO:0007669"/>
    <property type="project" value="TreeGrafter"/>
</dbReference>
<dbReference type="SUPFAM" id="SSF52121">
    <property type="entry name" value="Lumazine synthase"/>
    <property type="match status" value="1"/>
</dbReference>
<evidence type="ECO:0000256" key="4">
    <source>
        <dbReference type="ARBA" id="ARBA00022619"/>
    </source>
</evidence>
<dbReference type="GO" id="GO:0009349">
    <property type="term" value="C:riboflavin synthase complex"/>
    <property type="evidence" value="ECO:0007669"/>
    <property type="project" value="UniProtKB-UniRule"/>
</dbReference>
<keyword evidence="5 7" id="KW-0808">Transferase</keyword>
<dbReference type="VEuPathDB" id="FungiDB:VP01_861g3"/>
<reference evidence="9 10" key="1">
    <citation type="submission" date="2015-08" db="EMBL/GenBank/DDBJ databases">
        <title>Next Generation Sequencing and Analysis of the Genome of Puccinia sorghi L Schw, the Causal Agent of Maize Common Rust.</title>
        <authorList>
            <person name="Rochi L."/>
            <person name="Burguener G."/>
            <person name="Darino M."/>
            <person name="Turjanski A."/>
            <person name="Kreff E."/>
            <person name="Dieguez M.J."/>
            <person name="Sacco F."/>
        </authorList>
    </citation>
    <scope>NUCLEOTIDE SEQUENCE [LARGE SCALE GENOMIC DNA]</scope>
    <source>
        <strain evidence="9 10">RO10H11247</strain>
    </source>
</reference>
<dbReference type="InterPro" id="IPR002180">
    <property type="entry name" value="LS/RS"/>
</dbReference>
<dbReference type="Gene3D" id="3.40.50.960">
    <property type="entry name" value="Lumazine/riboflavin synthase"/>
    <property type="match status" value="1"/>
</dbReference>
<dbReference type="Proteomes" id="UP000037035">
    <property type="component" value="Unassembled WGS sequence"/>
</dbReference>
<dbReference type="GO" id="GO:0016874">
    <property type="term" value="F:ligase activity"/>
    <property type="evidence" value="ECO:0007669"/>
    <property type="project" value="UniProtKB-KW"/>
</dbReference>
<evidence type="ECO:0000256" key="1">
    <source>
        <dbReference type="ARBA" id="ARBA00004917"/>
    </source>
</evidence>
<dbReference type="PANTHER" id="PTHR21058:SF0">
    <property type="entry name" value="6,7-DIMETHYL-8-RIBITYLLUMAZINE SYNTHASE"/>
    <property type="match status" value="1"/>
</dbReference>
<feature type="region of interest" description="Disordered" evidence="8">
    <location>
        <begin position="10"/>
        <end position="39"/>
    </location>
</feature>
<evidence type="ECO:0000256" key="3">
    <source>
        <dbReference type="ARBA" id="ARBA00012664"/>
    </source>
</evidence>
<protein>
    <recommendedName>
        <fullName evidence="3 7">6,7-dimethyl-8-ribityllumazine synthase</fullName>
        <shortName evidence="7">DMRL synthase</shortName>
        <ecNumber evidence="3 7">2.5.1.78</ecNumber>
    </recommendedName>
</protein>
<dbReference type="EC" id="2.5.1.78" evidence="3 7"/>
<evidence type="ECO:0000256" key="8">
    <source>
        <dbReference type="SAM" id="MobiDB-lite"/>
    </source>
</evidence>
<sequence>MPSSIVFAEAKKPTGMPGRPHGCPPPESHPPGPGGVTQKMADNHVKQAPVTLGTLSHSNPDLSNLKILIIHTEWNKTIINNLLKFCVLTLKSMNLPPENILLQSVPGSYELPWACNSVLSNPSIHKDIDAIIAMGVLIKGDTMHFEYIAESVSKNLSDVSIKHNKPIIFGVLTCLTEDQARIRSGLLPADPSNHNHAIDWAKAAVDCALNSRRFSSALQNPPHLPFSSANDPSLNL</sequence>
<evidence type="ECO:0000256" key="7">
    <source>
        <dbReference type="RuleBase" id="RU003795"/>
    </source>
</evidence>
<proteinExistence type="inferred from homology"/>
<dbReference type="AlphaFoldDB" id="A0A0L6U9L2"/>
<dbReference type="GO" id="GO:0009231">
    <property type="term" value="P:riboflavin biosynthetic process"/>
    <property type="evidence" value="ECO:0007669"/>
    <property type="project" value="UniProtKB-UniPathway"/>
</dbReference>
<keyword evidence="9" id="KW-0436">Ligase</keyword>
<evidence type="ECO:0000256" key="6">
    <source>
        <dbReference type="ARBA" id="ARBA00048785"/>
    </source>
</evidence>
<evidence type="ECO:0000256" key="5">
    <source>
        <dbReference type="ARBA" id="ARBA00022679"/>
    </source>
</evidence>
<comment type="pathway">
    <text evidence="1 7">Cofactor biosynthesis; riboflavin biosynthesis; riboflavin from 2-hydroxy-3-oxobutyl phosphate and 5-amino-6-(D-ribitylamino)uracil: step 1/2.</text>
</comment>
<dbReference type="CDD" id="cd09209">
    <property type="entry name" value="Lumazine_synthase-I"/>
    <property type="match status" value="1"/>
</dbReference>
<dbReference type="Pfam" id="PF00885">
    <property type="entry name" value="DMRL_synthase"/>
    <property type="match status" value="1"/>
</dbReference>
<organism evidence="9 10">
    <name type="scientific">Puccinia sorghi</name>
    <dbReference type="NCBI Taxonomy" id="27349"/>
    <lineage>
        <taxon>Eukaryota</taxon>
        <taxon>Fungi</taxon>
        <taxon>Dikarya</taxon>
        <taxon>Basidiomycota</taxon>
        <taxon>Pucciniomycotina</taxon>
        <taxon>Pucciniomycetes</taxon>
        <taxon>Pucciniales</taxon>
        <taxon>Pucciniaceae</taxon>
        <taxon>Puccinia</taxon>
    </lineage>
</organism>
<dbReference type="STRING" id="27349.A0A0L6U9L2"/>
<dbReference type="EMBL" id="LAVV01014182">
    <property type="protein sequence ID" value="KNZ44972.1"/>
    <property type="molecule type" value="Genomic_DNA"/>
</dbReference>
<evidence type="ECO:0000313" key="10">
    <source>
        <dbReference type="Proteomes" id="UP000037035"/>
    </source>
</evidence>